<dbReference type="InterPro" id="IPR043504">
    <property type="entry name" value="Peptidase_S1_PA_chymotrypsin"/>
</dbReference>
<dbReference type="InterPro" id="IPR001314">
    <property type="entry name" value="Peptidase_S1A"/>
</dbReference>
<dbReference type="PRINTS" id="PR00722">
    <property type="entry name" value="CHYMOTRYPSIN"/>
</dbReference>
<feature type="chain" id="PRO_5038079120" evidence="3">
    <location>
        <begin position="26"/>
        <end position="313"/>
    </location>
</feature>
<dbReference type="PROSITE" id="PS50240">
    <property type="entry name" value="TRYPSIN_DOM"/>
    <property type="match status" value="1"/>
</dbReference>
<feature type="signal peptide" evidence="3">
    <location>
        <begin position="1"/>
        <end position="25"/>
    </location>
</feature>
<dbReference type="SUPFAM" id="SSF50494">
    <property type="entry name" value="Trypsin-like serine proteases"/>
    <property type="match status" value="1"/>
</dbReference>
<sequence>LVMRDHRCVLVLFLAIVWSASYTTASVRARRMLCGDDVNPGQYPFFANLIVRFPHTLKPLLCGGSLITAETVLTAAHCVYDPVSKQVATYVNITINDYLLMQNERNELLIISSHFDINHDYRRVKSSAHDFALLYLPRPVKICQPHSKFMVTPLLFDLDSFGLAVHKIVRWSNCIMLGFGVTDIGKPSPTLQKMALTDVITVEDNRGVQLLMSRCTQTQKACFGDSGGPILCSYNKKFFQIGVSSEIVKEGPDIPYDAPVLRVCQESNLLLISSLQTNLALLLDMLKRRGLASRLMDDQLKCAEEHVMRFKLW</sequence>
<feature type="domain" description="Peptidase S1" evidence="4">
    <location>
        <begin position="32"/>
        <end position="313"/>
    </location>
</feature>
<dbReference type="WBParaSite" id="PgR007_g028_t03">
    <property type="protein sequence ID" value="PgR007_g028_t03"/>
    <property type="gene ID" value="PgR007_g028"/>
</dbReference>
<dbReference type="Proteomes" id="UP000887569">
    <property type="component" value="Unplaced"/>
</dbReference>
<dbReference type="GO" id="GO:0004252">
    <property type="term" value="F:serine-type endopeptidase activity"/>
    <property type="evidence" value="ECO:0007669"/>
    <property type="project" value="InterPro"/>
</dbReference>
<evidence type="ECO:0000313" key="6">
    <source>
        <dbReference type="WBParaSite" id="PgR007_g028_t03"/>
    </source>
</evidence>
<reference evidence="6" key="1">
    <citation type="submission" date="2022-11" db="UniProtKB">
        <authorList>
            <consortium name="WormBaseParasite"/>
        </authorList>
    </citation>
    <scope>IDENTIFICATION</scope>
</reference>
<dbReference type="GO" id="GO:0006508">
    <property type="term" value="P:proteolysis"/>
    <property type="evidence" value="ECO:0007669"/>
    <property type="project" value="InterPro"/>
</dbReference>
<dbReference type="Pfam" id="PF00089">
    <property type="entry name" value="Trypsin"/>
    <property type="match status" value="1"/>
</dbReference>
<evidence type="ECO:0000313" key="5">
    <source>
        <dbReference type="Proteomes" id="UP000887569"/>
    </source>
</evidence>
<evidence type="ECO:0000256" key="3">
    <source>
        <dbReference type="SAM" id="SignalP"/>
    </source>
</evidence>
<dbReference type="PANTHER" id="PTHR24256">
    <property type="entry name" value="TRYPTASE-RELATED"/>
    <property type="match status" value="1"/>
</dbReference>
<protein>
    <submittedName>
        <fullName evidence="6">Peptidase S1 domain-containing protein</fullName>
    </submittedName>
</protein>
<name>A0A915AF08_PARUN</name>
<evidence type="ECO:0000259" key="4">
    <source>
        <dbReference type="PROSITE" id="PS50240"/>
    </source>
</evidence>
<dbReference type="InterPro" id="IPR009003">
    <property type="entry name" value="Peptidase_S1_PA"/>
</dbReference>
<accession>A0A915AF08</accession>
<comment type="similarity">
    <text evidence="2">Belongs to the peptidase S1 family. CLIP subfamily.</text>
</comment>
<dbReference type="SMART" id="SM00020">
    <property type="entry name" value="Tryp_SPc"/>
    <property type="match status" value="1"/>
</dbReference>
<proteinExistence type="inferred from homology"/>
<keyword evidence="5" id="KW-1185">Reference proteome</keyword>
<keyword evidence="3" id="KW-0732">Signal</keyword>
<evidence type="ECO:0000256" key="1">
    <source>
        <dbReference type="ARBA" id="ARBA00023157"/>
    </source>
</evidence>
<dbReference type="AlphaFoldDB" id="A0A915AF08"/>
<dbReference type="Gene3D" id="2.40.10.10">
    <property type="entry name" value="Trypsin-like serine proteases"/>
    <property type="match status" value="2"/>
</dbReference>
<organism evidence="5 6">
    <name type="scientific">Parascaris univalens</name>
    <name type="common">Nematode worm</name>
    <dbReference type="NCBI Taxonomy" id="6257"/>
    <lineage>
        <taxon>Eukaryota</taxon>
        <taxon>Metazoa</taxon>
        <taxon>Ecdysozoa</taxon>
        <taxon>Nematoda</taxon>
        <taxon>Chromadorea</taxon>
        <taxon>Rhabditida</taxon>
        <taxon>Spirurina</taxon>
        <taxon>Ascaridomorpha</taxon>
        <taxon>Ascaridoidea</taxon>
        <taxon>Ascarididae</taxon>
        <taxon>Parascaris</taxon>
    </lineage>
</organism>
<dbReference type="InterPro" id="IPR051487">
    <property type="entry name" value="Ser/Thr_Proteases_Immune/Dev"/>
</dbReference>
<dbReference type="InterPro" id="IPR001254">
    <property type="entry name" value="Trypsin_dom"/>
</dbReference>
<dbReference type="PROSITE" id="PS00134">
    <property type="entry name" value="TRYPSIN_HIS"/>
    <property type="match status" value="1"/>
</dbReference>
<evidence type="ECO:0000256" key="2">
    <source>
        <dbReference type="ARBA" id="ARBA00024195"/>
    </source>
</evidence>
<dbReference type="InterPro" id="IPR018114">
    <property type="entry name" value="TRYPSIN_HIS"/>
</dbReference>
<keyword evidence="1" id="KW-1015">Disulfide bond</keyword>